<feature type="signal peptide" evidence="8">
    <location>
        <begin position="1"/>
        <end position="26"/>
    </location>
</feature>
<gene>
    <name evidence="9" type="ORF">EMPG_09851</name>
</gene>
<comment type="subcellular location">
    <subcellularLocation>
        <location evidence="1">Membrane</location>
        <topology evidence="1">Multi-pass membrane protein</topology>
    </subcellularLocation>
</comment>
<feature type="transmembrane region" description="Helical" evidence="7">
    <location>
        <begin position="470"/>
        <end position="495"/>
    </location>
</feature>
<dbReference type="AlphaFoldDB" id="A0A0H1BIJ4"/>
<dbReference type="PIRSF" id="PIRSF006060">
    <property type="entry name" value="AA_transporter"/>
    <property type="match status" value="1"/>
</dbReference>
<feature type="transmembrane region" description="Helical" evidence="7">
    <location>
        <begin position="349"/>
        <end position="368"/>
    </location>
</feature>
<evidence type="ECO:0000256" key="3">
    <source>
        <dbReference type="ARBA" id="ARBA00022692"/>
    </source>
</evidence>
<feature type="transmembrane region" description="Helical" evidence="7">
    <location>
        <begin position="501"/>
        <end position="522"/>
    </location>
</feature>
<feature type="transmembrane region" description="Helical" evidence="7">
    <location>
        <begin position="216"/>
        <end position="238"/>
    </location>
</feature>
<evidence type="ECO:0000256" key="8">
    <source>
        <dbReference type="SAM" id="SignalP"/>
    </source>
</evidence>
<name>A0A0H1BIJ4_9EURO</name>
<evidence type="ECO:0000256" key="7">
    <source>
        <dbReference type="SAM" id="Phobius"/>
    </source>
</evidence>
<feature type="transmembrane region" description="Helical" evidence="7">
    <location>
        <begin position="90"/>
        <end position="112"/>
    </location>
</feature>
<feature type="transmembrane region" description="Helical" evidence="7">
    <location>
        <begin position="147"/>
        <end position="170"/>
    </location>
</feature>
<feature type="transmembrane region" description="Helical" evidence="7">
    <location>
        <begin position="400"/>
        <end position="420"/>
    </location>
</feature>
<evidence type="ECO:0000256" key="1">
    <source>
        <dbReference type="ARBA" id="ARBA00004141"/>
    </source>
</evidence>
<comment type="caution">
    <text evidence="9">The sequence shown here is derived from an EMBL/GenBank/DDBJ whole genome shotgun (WGS) entry which is preliminary data.</text>
</comment>
<proteinExistence type="predicted"/>
<dbReference type="GO" id="GO:0006865">
    <property type="term" value="P:amino acid transport"/>
    <property type="evidence" value="ECO:0007669"/>
    <property type="project" value="InterPro"/>
</dbReference>
<feature type="transmembrane region" description="Helical" evidence="7">
    <location>
        <begin position="65"/>
        <end position="84"/>
    </location>
</feature>
<feature type="transmembrane region" description="Helical" evidence="7">
    <location>
        <begin position="190"/>
        <end position="209"/>
    </location>
</feature>
<protein>
    <recommendedName>
        <fullName evidence="11">Choline transport protein</fullName>
    </recommendedName>
</protein>
<evidence type="ECO:0000313" key="10">
    <source>
        <dbReference type="Proteomes" id="UP000053573"/>
    </source>
</evidence>
<keyword evidence="3 7" id="KW-0812">Transmembrane</keyword>
<dbReference type="OrthoDB" id="4476201at2759"/>
<keyword evidence="10" id="KW-1185">Reference proteome</keyword>
<keyword evidence="8" id="KW-0732">Signal</keyword>
<evidence type="ECO:0000256" key="4">
    <source>
        <dbReference type="ARBA" id="ARBA00022989"/>
    </source>
</evidence>
<feature type="transmembrane region" description="Helical" evidence="7">
    <location>
        <begin position="300"/>
        <end position="329"/>
    </location>
</feature>
<dbReference type="STRING" id="2060906.A0A0H1BIJ4"/>
<keyword evidence="5 7" id="KW-0472">Membrane</keyword>
<feature type="chain" id="PRO_5005199654" description="Choline transport protein" evidence="8">
    <location>
        <begin position="27"/>
        <end position="555"/>
    </location>
</feature>
<dbReference type="Proteomes" id="UP000053573">
    <property type="component" value="Unassembled WGS sequence"/>
</dbReference>
<dbReference type="PANTHER" id="PTHR45649:SF24">
    <property type="entry name" value="TRANSPORT PROTEIN, PUTATIVE (AFU_ORTHOLOGUE AFUA_2G15150)-RELATED"/>
    <property type="match status" value="1"/>
</dbReference>
<evidence type="ECO:0000256" key="5">
    <source>
        <dbReference type="ARBA" id="ARBA00023136"/>
    </source>
</evidence>
<dbReference type="PANTHER" id="PTHR45649">
    <property type="entry name" value="AMINO-ACID PERMEASE BAT1"/>
    <property type="match status" value="1"/>
</dbReference>
<feature type="transmembrane region" description="Helical" evidence="7">
    <location>
        <begin position="258"/>
        <end position="279"/>
    </location>
</feature>
<feature type="region of interest" description="Disordered" evidence="6">
    <location>
        <begin position="40"/>
        <end position="59"/>
    </location>
</feature>
<organism evidence="9 10">
    <name type="scientific">Blastomyces silverae</name>
    <dbReference type="NCBI Taxonomy" id="2060906"/>
    <lineage>
        <taxon>Eukaryota</taxon>
        <taxon>Fungi</taxon>
        <taxon>Dikarya</taxon>
        <taxon>Ascomycota</taxon>
        <taxon>Pezizomycotina</taxon>
        <taxon>Eurotiomycetes</taxon>
        <taxon>Eurotiomycetidae</taxon>
        <taxon>Onygenales</taxon>
        <taxon>Ajellomycetaceae</taxon>
        <taxon>Blastomyces</taxon>
    </lineage>
</organism>
<dbReference type="EMBL" id="LDEV01001879">
    <property type="protein sequence ID" value="KLJ10837.1"/>
    <property type="molecule type" value="Genomic_DNA"/>
</dbReference>
<accession>A0A0H1BIJ4</accession>
<dbReference type="Pfam" id="PF13520">
    <property type="entry name" value="AA_permease_2"/>
    <property type="match status" value="1"/>
</dbReference>
<keyword evidence="2" id="KW-0813">Transport</keyword>
<evidence type="ECO:0000256" key="6">
    <source>
        <dbReference type="SAM" id="MobiDB-lite"/>
    </source>
</evidence>
<keyword evidence="4 7" id="KW-1133">Transmembrane helix</keyword>
<dbReference type="InterPro" id="IPR002293">
    <property type="entry name" value="AA/rel_permease1"/>
</dbReference>
<reference evidence="10" key="1">
    <citation type="journal article" date="2015" name="PLoS Genet.">
        <title>The dynamic genome and transcriptome of the human fungal pathogen Blastomyces and close relative Emmonsia.</title>
        <authorList>
            <person name="Munoz J.F."/>
            <person name="Gauthier G.M."/>
            <person name="Desjardins C.A."/>
            <person name="Gallo J.E."/>
            <person name="Holder J."/>
            <person name="Sullivan T.D."/>
            <person name="Marty A.J."/>
            <person name="Carmen J.C."/>
            <person name="Chen Z."/>
            <person name="Ding L."/>
            <person name="Gujja S."/>
            <person name="Magrini V."/>
            <person name="Misas E."/>
            <person name="Mitreva M."/>
            <person name="Priest M."/>
            <person name="Saif S."/>
            <person name="Whiston E.A."/>
            <person name="Young S."/>
            <person name="Zeng Q."/>
            <person name="Goldman W.E."/>
            <person name="Mardis E.R."/>
            <person name="Taylor J.W."/>
            <person name="McEwen J.G."/>
            <person name="Clay O.K."/>
            <person name="Klein B.S."/>
            <person name="Cuomo C.A."/>
        </authorList>
    </citation>
    <scope>NUCLEOTIDE SEQUENCE [LARGE SCALE GENOMIC DNA]</scope>
    <source>
        <strain evidence="10">UAMH 139</strain>
    </source>
</reference>
<evidence type="ECO:0000313" key="9">
    <source>
        <dbReference type="EMBL" id="KLJ10837.1"/>
    </source>
</evidence>
<dbReference type="PROSITE" id="PS00218">
    <property type="entry name" value="AMINO_ACID_PERMEASE_1"/>
    <property type="match status" value="1"/>
</dbReference>
<dbReference type="InterPro" id="IPR004840">
    <property type="entry name" value="Amino_acid_permease_CS"/>
</dbReference>
<feature type="transmembrane region" description="Helical" evidence="7">
    <location>
        <begin position="426"/>
        <end position="450"/>
    </location>
</feature>
<dbReference type="Gene3D" id="1.20.1740.10">
    <property type="entry name" value="Amino acid/polyamine transporter I"/>
    <property type="match status" value="1"/>
</dbReference>
<dbReference type="GO" id="GO:0022857">
    <property type="term" value="F:transmembrane transporter activity"/>
    <property type="evidence" value="ECO:0007669"/>
    <property type="project" value="InterPro"/>
</dbReference>
<evidence type="ECO:0000256" key="2">
    <source>
        <dbReference type="ARBA" id="ARBA00022448"/>
    </source>
</evidence>
<dbReference type="GO" id="GO:0016020">
    <property type="term" value="C:membrane"/>
    <property type="evidence" value="ECO:0007669"/>
    <property type="project" value="UniProtKB-SubCell"/>
</dbReference>
<evidence type="ECO:0008006" key="11">
    <source>
        <dbReference type="Google" id="ProtNLM"/>
    </source>
</evidence>
<sequence>MAPTSPHRSSGKSCLLFKFQIALVDSLLIPSPGTEIAKPEEHHHERLSQEAGSPGARNVPTKKQFTGITMISMAFVICNSWAGISGSLQLALLAGGPVTLVYSIIVSTSAYLSIAGSMAELSSVYPTAGGQYHFTSILAPKKWRRGLSYTCGLLAMLSWISIGATVTMLAAEQVLSVTSISISGYERKSWHVFFVYQAMVLLATVYNALVLKRAPWTHTVGFLLTLSIFLIQFIGLLARSTPKQPSKVVWTSFINLTGWPDGVCFLIGLSTSCFIYVGLDAALHMAEECQQPERVVPRTIMAAVGIGFVTAFGYAVAQLYALSDISYILTTDEWIPPLVLIQGLRSRSMALSMISIGVVMVLFMVFAIQETSSRLAWSLARDNGFIFSKYLNRIHPTLDIPLWGLFLVWLLTFLCGFIFLASHTAFSAIVSSSIILQQLSFAIPIVLLLVQKRSTVFLPSTRSFRVPNILGWIMNSWAAAYVILLTVVLCFPIRIPTSAPSMNYAVVILGVAFVLSLANWLLHARKHYHGPAIELWGRDYSNGVYHASVHPEFEK</sequence>